<accession>A0ABQ5XNH6</accession>
<keyword evidence="2" id="KW-1185">Reference proteome</keyword>
<proteinExistence type="predicted"/>
<dbReference type="Proteomes" id="UP001156670">
    <property type="component" value="Unassembled WGS sequence"/>
</dbReference>
<protein>
    <recommendedName>
        <fullName evidence="3">Lipoprotein</fullName>
    </recommendedName>
</protein>
<organism evidence="1 2">
    <name type="scientific">Dyella acidisoli</name>
    <dbReference type="NCBI Taxonomy" id="1867834"/>
    <lineage>
        <taxon>Bacteria</taxon>
        <taxon>Pseudomonadati</taxon>
        <taxon>Pseudomonadota</taxon>
        <taxon>Gammaproteobacteria</taxon>
        <taxon>Lysobacterales</taxon>
        <taxon>Rhodanobacteraceae</taxon>
        <taxon>Dyella</taxon>
    </lineage>
</organism>
<dbReference type="RefSeq" id="WP_284320273.1">
    <property type="nucleotide sequence ID" value="NZ_BSOB01000010.1"/>
</dbReference>
<gene>
    <name evidence="1" type="ORF">GCM10007901_15030</name>
</gene>
<comment type="caution">
    <text evidence="1">The sequence shown here is derived from an EMBL/GenBank/DDBJ whole genome shotgun (WGS) entry which is preliminary data.</text>
</comment>
<reference evidence="2" key="1">
    <citation type="journal article" date="2019" name="Int. J. Syst. Evol. Microbiol.">
        <title>The Global Catalogue of Microorganisms (GCM) 10K type strain sequencing project: providing services to taxonomists for standard genome sequencing and annotation.</title>
        <authorList>
            <consortium name="The Broad Institute Genomics Platform"/>
            <consortium name="The Broad Institute Genome Sequencing Center for Infectious Disease"/>
            <person name="Wu L."/>
            <person name="Ma J."/>
        </authorList>
    </citation>
    <scope>NUCLEOTIDE SEQUENCE [LARGE SCALE GENOMIC DNA]</scope>
    <source>
        <strain evidence="2">NBRC 111980</strain>
    </source>
</reference>
<name>A0ABQ5XNH6_9GAMM</name>
<evidence type="ECO:0000313" key="1">
    <source>
        <dbReference type="EMBL" id="GLQ92552.1"/>
    </source>
</evidence>
<dbReference type="EMBL" id="BSOB01000010">
    <property type="protein sequence ID" value="GLQ92552.1"/>
    <property type="molecule type" value="Genomic_DNA"/>
</dbReference>
<evidence type="ECO:0000313" key="2">
    <source>
        <dbReference type="Proteomes" id="UP001156670"/>
    </source>
</evidence>
<evidence type="ECO:0008006" key="3">
    <source>
        <dbReference type="Google" id="ProtNLM"/>
    </source>
</evidence>
<sequence length="260" mass="28407">MMIIEATHPMTVKRILFGLAPYLLLVVASSAHAGWYQVRNYAGTIGSLPVHVSLQTYDVLDHNQPNQYHADGSYYYDAHRIPIPLQGHLNPDGKMVLCEALEPTSFAEGPHVPARSPQHPQPCPITLTITDNGATGEWNDGKKSLPIALNQVGRLDDTVSNGPLLEGVVEIPMWHHAKNHMLLGVYRRSKNCPVSMVDLRLVNIASGKIDNTLTFDDCSGTVATSIYTNVYRADDPGHVTVIAPGGYHGMGEDKDVVIEP</sequence>